<evidence type="ECO:0000313" key="2">
    <source>
        <dbReference type="EMBL" id="TCK86774.1"/>
    </source>
</evidence>
<keyword evidence="1" id="KW-0812">Transmembrane</keyword>
<dbReference type="AlphaFoldDB" id="A0A4R1M7E7"/>
<comment type="caution">
    <text evidence="2">The sequence shown here is derived from an EMBL/GenBank/DDBJ whole genome shotgun (WGS) entry which is preliminary data.</text>
</comment>
<evidence type="ECO:0000313" key="3">
    <source>
        <dbReference type="Proteomes" id="UP000294545"/>
    </source>
</evidence>
<evidence type="ECO:0000256" key="1">
    <source>
        <dbReference type="SAM" id="Phobius"/>
    </source>
</evidence>
<dbReference type="EMBL" id="SMGQ01000019">
    <property type="protein sequence ID" value="TCK86774.1"/>
    <property type="molecule type" value="Genomic_DNA"/>
</dbReference>
<dbReference type="Proteomes" id="UP000294545">
    <property type="component" value="Unassembled WGS sequence"/>
</dbReference>
<keyword evidence="1" id="KW-0472">Membrane</keyword>
<reference evidence="2 3" key="1">
    <citation type="submission" date="2019-03" db="EMBL/GenBank/DDBJ databases">
        <title>Genomic Encyclopedia of Type Strains, Phase IV (KMG-IV): sequencing the most valuable type-strain genomes for metagenomic binning, comparative biology and taxonomic classification.</title>
        <authorList>
            <person name="Goeker M."/>
        </authorList>
    </citation>
    <scope>NUCLEOTIDE SEQUENCE [LARGE SCALE GENOMIC DNA]</scope>
    <source>
        <strain evidence="2 3">DSM 24176</strain>
    </source>
</reference>
<feature type="transmembrane region" description="Helical" evidence="1">
    <location>
        <begin position="14"/>
        <end position="32"/>
    </location>
</feature>
<keyword evidence="1" id="KW-1133">Transmembrane helix</keyword>
<accession>A0A4R1M7E7</accession>
<dbReference type="RefSeq" id="WP_132283480.1">
    <property type="nucleotide sequence ID" value="NZ_SMGQ01000019.1"/>
</dbReference>
<name>A0A4R1M7E7_9FIRM</name>
<dbReference type="Pfam" id="PF14584">
    <property type="entry name" value="DUF4446"/>
    <property type="match status" value="1"/>
</dbReference>
<sequence>MDIFDFYIRYYERYILFAIPILLLLFIILNIIQQVRVSKLKKKYNFFMKNGEKDIEKLLVDQMNQIEKINHAVEGLENKHIAMDETIKETFQHIGIVKYNAFKEMSGDTSFALSLLTSKKDGFIINVIHSREGSYTYLKKIEEGKSMIQLSKEEEEALNQSMKNN</sequence>
<keyword evidence="3" id="KW-1185">Reference proteome</keyword>
<gene>
    <name evidence="2" type="ORF">EDC19_2828</name>
</gene>
<dbReference type="InterPro" id="IPR027981">
    <property type="entry name" value="DUF4446"/>
</dbReference>
<protein>
    <submittedName>
        <fullName evidence="2">Uncharacterized protein DUF4446</fullName>
    </submittedName>
</protein>
<proteinExistence type="predicted"/>
<organism evidence="2 3">
    <name type="scientific">Natranaerovirga hydrolytica</name>
    <dbReference type="NCBI Taxonomy" id="680378"/>
    <lineage>
        <taxon>Bacteria</taxon>
        <taxon>Bacillati</taxon>
        <taxon>Bacillota</taxon>
        <taxon>Clostridia</taxon>
        <taxon>Lachnospirales</taxon>
        <taxon>Natranaerovirgaceae</taxon>
        <taxon>Natranaerovirga</taxon>
    </lineage>
</organism>
<dbReference type="OrthoDB" id="5244042at2"/>